<protein>
    <submittedName>
        <fullName evidence="1">Uncharacterized protein</fullName>
    </submittedName>
</protein>
<evidence type="ECO:0000313" key="1">
    <source>
        <dbReference type="EMBL" id="CAB4241614.1"/>
    </source>
</evidence>
<accession>A0A6J5TBG2</accession>
<dbReference type="EMBL" id="LR797824">
    <property type="protein sequence ID" value="CAB4241614.1"/>
    <property type="molecule type" value="Genomic_DNA"/>
</dbReference>
<sequence length="73" mass="8428">MIVHIKVGVLKENGKWVGRWQTENGLECSDSTDSPNEILANRREELERKLDKALRLAFPKASYIVQHREHTNA</sequence>
<reference evidence="1" key="1">
    <citation type="submission" date="2020-05" db="EMBL/GenBank/DDBJ databases">
        <authorList>
            <person name="Chiriac C."/>
            <person name="Salcher M."/>
            <person name="Ghai R."/>
            <person name="Kavagutti S V."/>
        </authorList>
    </citation>
    <scope>NUCLEOTIDE SEQUENCE</scope>
</reference>
<name>A0A6J5TBG2_9CAUD</name>
<proteinExistence type="predicted"/>
<gene>
    <name evidence="1" type="ORF">UFOVP71_152</name>
</gene>
<organism evidence="1">
    <name type="scientific">uncultured Caudovirales phage</name>
    <dbReference type="NCBI Taxonomy" id="2100421"/>
    <lineage>
        <taxon>Viruses</taxon>
        <taxon>Duplodnaviria</taxon>
        <taxon>Heunggongvirae</taxon>
        <taxon>Uroviricota</taxon>
        <taxon>Caudoviricetes</taxon>
        <taxon>Peduoviridae</taxon>
        <taxon>Maltschvirus</taxon>
        <taxon>Maltschvirus maltsch</taxon>
    </lineage>
</organism>